<keyword evidence="1" id="KW-0238">DNA-binding</keyword>
<evidence type="ECO:0000313" key="2">
    <source>
        <dbReference type="Proteomes" id="UP000217103"/>
    </source>
</evidence>
<protein>
    <submittedName>
        <fullName evidence="1">Conserved DNA-binding protein YbaB</fullName>
    </submittedName>
</protein>
<dbReference type="STRING" id="35622.SAMN04489764_0648"/>
<dbReference type="EMBL" id="FNKK01000002">
    <property type="protein sequence ID" value="SDQ43018.1"/>
    <property type="molecule type" value="Genomic_DNA"/>
</dbReference>
<dbReference type="SUPFAM" id="SSF82607">
    <property type="entry name" value="YbaB-like"/>
    <property type="match status" value="1"/>
</dbReference>
<dbReference type="GO" id="GO:0003677">
    <property type="term" value="F:DNA binding"/>
    <property type="evidence" value="ECO:0007669"/>
    <property type="project" value="UniProtKB-KW"/>
</dbReference>
<organism evidence="1 2">
    <name type="scientific">Thermostaphylospora chromogena</name>
    <dbReference type="NCBI Taxonomy" id="35622"/>
    <lineage>
        <taxon>Bacteria</taxon>
        <taxon>Bacillati</taxon>
        <taxon>Actinomycetota</taxon>
        <taxon>Actinomycetes</taxon>
        <taxon>Streptosporangiales</taxon>
        <taxon>Thermomonosporaceae</taxon>
        <taxon>Thermostaphylospora</taxon>
    </lineage>
</organism>
<dbReference type="Proteomes" id="UP000217103">
    <property type="component" value="Unassembled WGS sequence"/>
</dbReference>
<name>A0A1H1ATE5_9ACTN</name>
<dbReference type="RefSeq" id="WP_093257610.1">
    <property type="nucleotide sequence ID" value="NZ_FNKK01000002.1"/>
</dbReference>
<dbReference type="InterPro" id="IPR036894">
    <property type="entry name" value="YbaB-like_sf"/>
</dbReference>
<keyword evidence="2" id="KW-1185">Reference proteome</keyword>
<sequence length="126" mass="13806">MDEAPEIRELRTLMERLSADAARNEAIVEEWSERRFTGSAEKGGVTATVDAVGSLVELSITPLCMRRLDRRTLAEAIVAAVHAAEAAAAAAKEEMMDSLRVLDRPSFARMTAGFRRDLAERTGFPV</sequence>
<gene>
    <name evidence="1" type="ORF">SAMN04489764_0648</name>
</gene>
<accession>A0A1H1ATE5</accession>
<dbReference type="AlphaFoldDB" id="A0A1H1ATE5"/>
<dbReference type="OrthoDB" id="3544172at2"/>
<dbReference type="Gene3D" id="3.30.1310.10">
    <property type="entry name" value="Nucleoid-associated protein YbaB-like domain"/>
    <property type="match status" value="1"/>
</dbReference>
<reference evidence="1 2" key="1">
    <citation type="submission" date="2016-10" db="EMBL/GenBank/DDBJ databases">
        <authorList>
            <person name="de Groot N.N."/>
        </authorList>
    </citation>
    <scope>NUCLEOTIDE SEQUENCE [LARGE SCALE GENOMIC DNA]</scope>
    <source>
        <strain evidence="1 2">DSM 43794</strain>
    </source>
</reference>
<dbReference type="InterPro" id="IPR004401">
    <property type="entry name" value="YbaB/EbfC"/>
</dbReference>
<evidence type="ECO:0000313" key="1">
    <source>
        <dbReference type="EMBL" id="SDQ43018.1"/>
    </source>
</evidence>
<dbReference type="Pfam" id="PF02575">
    <property type="entry name" value="YbaB_DNA_bd"/>
    <property type="match status" value="1"/>
</dbReference>
<proteinExistence type="predicted"/>